<feature type="region of interest" description="Disordered" evidence="14">
    <location>
        <begin position="1"/>
        <end position="26"/>
    </location>
</feature>
<dbReference type="GeneTree" id="ENSGT00390000012228"/>
<evidence type="ECO:0000256" key="3">
    <source>
        <dbReference type="ARBA" id="ARBA00022552"/>
    </source>
</evidence>
<proteinExistence type="predicted"/>
<keyword evidence="2" id="KW-1017">Isopeptide bond</keyword>
<feature type="region of interest" description="Disordered" evidence="14">
    <location>
        <begin position="1283"/>
        <end position="1309"/>
    </location>
</feature>
<feature type="domain" description="S1 motif" evidence="15">
    <location>
        <begin position="64"/>
        <end position="151"/>
    </location>
</feature>
<keyword evidence="8" id="KW-0539">Nucleus</keyword>
<evidence type="ECO:0000256" key="8">
    <source>
        <dbReference type="ARBA" id="ARBA00023242"/>
    </source>
</evidence>
<dbReference type="InterPro" id="IPR048059">
    <property type="entry name" value="Rrp5_S1_rpt_hs1_sc1"/>
</dbReference>
<dbReference type="PANTHER" id="PTHR23270:SF10">
    <property type="entry name" value="PROTEIN RRP5 HOMOLOG"/>
    <property type="match status" value="1"/>
</dbReference>
<dbReference type="SMART" id="SM00316">
    <property type="entry name" value="S1"/>
    <property type="match status" value="9"/>
</dbReference>
<feature type="domain" description="S1 motif" evidence="15">
    <location>
        <begin position="399"/>
        <end position="468"/>
    </location>
</feature>
<feature type="domain" description="S1 motif" evidence="15">
    <location>
        <begin position="651"/>
        <end position="719"/>
    </location>
</feature>
<dbReference type="SUPFAM" id="SSF50249">
    <property type="entry name" value="Nucleic acid-binding proteins"/>
    <property type="match status" value="7"/>
</dbReference>
<evidence type="ECO:0000256" key="14">
    <source>
        <dbReference type="SAM" id="MobiDB-lite"/>
    </source>
</evidence>
<dbReference type="Pfam" id="PF23459">
    <property type="entry name" value="S1_RRP5"/>
    <property type="match status" value="3"/>
</dbReference>
<dbReference type="CDD" id="cd04461">
    <property type="entry name" value="S1_Rrp5_repeat_hs8_sc7"/>
    <property type="match status" value="1"/>
</dbReference>
<feature type="repeat" description="TPR" evidence="13">
    <location>
        <begin position="1451"/>
        <end position="1484"/>
    </location>
</feature>
<gene>
    <name evidence="16" type="primary">PDCD11</name>
    <name evidence="16" type="synonym">LOC115178851</name>
</gene>
<dbReference type="GO" id="GO:0006364">
    <property type="term" value="P:rRNA processing"/>
    <property type="evidence" value="ECO:0007669"/>
    <property type="project" value="UniProtKB-KW"/>
</dbReference>
<evidence type="ECO:0000256" key="13">
    <source>
        <dbReference type="PROSITE-ProRule" id="PRU00339"/>
    </source>
</evidence>
<evidence type="ECO:0000256" key="1">
    <source>
        <dbReference type="ARBA" id="ARBA00004604"/>
    </source>
</evidence>
<dbReference type="SUPFAM" id="SSF48452">
    <property type="entry name" value="TPR-like"/>
    <property type="match status" value="2"/>
</dbReference>
<dbReference type="FunFam" id="2.40.50.140:FF:000103">
    <property type="entry name" value="protein RRP5 homolog"/>
    <property type="match status" value="2"/>
</dbReference>
<evidence type="ECO:0000256" key="2">
    <source>
        <dbReference type="ARBA" id="ARBA00022499"/>
    </source>
</evidence>
<dbReference type="InterPro" id="IPR012340">
    <property type="entry name" value="NA-bd_OB-fold"/>
</dbReference>
<dbReference type="SMART" id="SM00386">
    <property type="entry name" value="HAT"/>
    <property type="match status" value="7"/>
</dbReference>
<comment type="subunit">
    <text evidence="10">Interacts with NF-kappa-B p50/NFKB1 and NF-kappa-B p65/RELA.</text>
</comment>
<dbReference type="Proteomes" id="UP000472277">
    <property type="component" value="Chromosome 38"/>
</dbReference>
<evidence type="ECO:0000256" key="4">
    <source>
        <dbReference type="ARBA" id="ARBA00022553"/>
    </source>
</evidence>
<evidence type="ECO:0000256" key="11">
    <source>
        <dbReference type="ARBA" id="ARBA00067510"/>
    </source>
</evidence>
<feature type="domain" description="S1 motif" evidence="15">
    <location>
        <begin position="167"/>
        <end position="232"/>
    </location>
</feature>
<dbReference type="FunFam" id="2.40.50.140:FF:000200">
    <property type="entry name" value="Programmed cell death 11"/>
    <property type="match status" value="1"/>
</dbReference>
<evidence type="ECO:0000256" key="10">
    <source>
        <dbReference type="ARBA" id="ARBA00062488"/>
    </source>
</evidence>
<feature type="domain" description="S1 motif" evidence="15">
    <location>
        <begin position="255"/>
        <end position="320"/>
    </location>
</feature>
<sequence>MASTEEDFPRGGKTKQTTESKAEPVRRHTEVDNLFEVKKKTSLVNHQCDIRTLLWFSSSYLKVGTLLLGCVKEVVDFEVTINLPSGLLGYLNISNISDSYTKILSDHLDSASSEEIFSLSSLFSPGMLVRCVVARLDTAKGGSVSIQLSINPKEVNKGFSTGSLKAGLVLSGCVESIEDHGYLVDLGIKGTKAFLPKQAAKDKTNKLKVGQYVTSLLEEVKNDGRVVCLSISPTAVAQAVADTEHGWTLTNLLPGLVVKAQIKKVTLHGLILEFLSSFTGLVDFMHLEPEQASTFSEGDNVKACVLYVEPSTRLVGLSLRSHLLQPGGDVDLVATERIGEVAHGCKMTALHHLSGAMLKLPDQTVVFIHRNHMKEPREANLPTGNCAFLVACVLTQFVLPFSQGTVTSLQSHGMMVKVTDYIRGLVPRTHLSDIILKNPEKKYTVGMTIKCRVLSVDPQEKKLTLTRKRALVDSSLPLFLTYEDARRGRVSHGFIVCVKDFGCIVCFYGEVKGLVPPNELSTEPVIVPENMFYVGQVVKAKVLNCDVEKEKLLLSFKAVAGGDVVSKVLTGLEVSILPEETTALLPMMHLSDHVSNCLLLWEGLQEGDIISNIVCLSKKKPNITLTKKPTVKSFLEEGGVVAKEFSDITVGVQLIGWVKNIMPYGVFVEFPYGLVGLAPKAISDKFISDTGAHFQLGHTVVAKVTNLDEEKHRFLVSLKVSEVTSPERDGQARLIRGLQERKAVMEMMASRGDSDLFTQLSAVTIGQKMKMSVDEVREDGSVTFKSDELSAATVLVEAGSTHTATVHHADRDFAVISLGDTAQLTVIQTTNHPNETFRFDSEKLTAGKTLTITVTKSSCEELEGLPLVSWELAPPERKRLISDSKGSKGTYRYGDVVKGKVKKVKPTCVLVTLEDGSTGCVHVSEIQEVVCVGTFPTSLLKIGSEVTARVIGGREGNSHRFLPFSHPNFTYSMPELTLLPSKLKEDADIKPVKTKEKLKRYQVGDDVICFVSKVSLNKGKLKLSDLLYRMCETCLVVVLDAKHPEKLFKLGQAVSAKVVTVSSSKPSRLSLSLNGVHKLEKGHVIMGLVQKLDPNLGLLVKLPFSAMGTVAMEDLADKYKPKPLERYSKDQLVRSVACFKPGLKLSLRPSRTNPGKASVVKDPEIVSLEDLSEGQIVRGYVRTVNAQGVFVRYLSPLSLYRNQKMTYLYNVLERYETINEKYIDSGVEVYFREEEVEEEKKLEPAEVEKPVPVQPPRLQVTGGFSWDAALSALKPASAALVGEDSSDGEVDEVNTKKKSRHEQEVAKREAEKALTKLETELMDPGLRPQTAASFERLLLSSPDSSLLWLQFMAFHLQATQIEQARAVAERALKTISFREEQEKLNVWVALLNLENLYGTEESLQKVFERAVQFCEPMPVYQQLADIYAKCQKTKEAEGLYKTMVKRFRQEKAVWLSYGTFLLQQGQSDAASALLQRAIKSLPNKDNVDLIAKFAQLEFRYGDVERGKTMLDKILTSYPKRTDLWSVFIDLMVKHGSQKEVRAVFDRVIHLSVAVKRIKFFFKRYLEYEKKNGTPESIQAVKEKALEYVESKGTEAAR</sequence>
<dbReference type="InterPro" id="IPR003107">
    <property type="entry name" value="HAT"/>
</dbReference>
<evidence type="ECO:0000313" key="16">
    <source>
        <dbReference type="Ensembl" id="ENSSTUP00000109397.1"/>
    </source>
</evidence>
<dbReference type="Pfam" id="PF00575">
    <property type="entry name" value="S1"/>
    <property type="match status" value="2"/>
</dbReference>
<dbReference type="InterPro" id="IPR003029">
    <property type="entry name" value="S1_domain"/>
</dbReference>
<dbReference type="Ensembl" id="ENSSTUT00000117154.1">
    <property type="protein sequence ID" value="ENSSTUP00000109397.1"/>
    <property type="gene ID" value="ENSSTUG00000048536.1"/>
</dbReference>
<dbReference type="PROSITE" id="PS50005">
    <property type="entry name" value="TPR"/>
    <property type="match status" value="1"/>
</dbReference>
<dbReference type="CDD" id="cd05698">
    <property type="entry name" value="S1_Rrp5_repeat_hs6_sc5"/>
    <property type="match status" value="1"/>
</dbReference>
<dbReference type="Gene3D" id="1.25.40.10">
    <property type="entry name" value="Tetratricopeptide repeat domain"/>
    <property type="match status" value="1"/>
</dbReference>
<dbReference type="PROSITE" id="PS50126">
    <property type="entry name" value="S1"/>
    <property type="match status" value="8"/>
</dbReference>
<dbReference type="CDD" id="cd05694">
    <property type="entry name" value="S1_Rrp5_repeat_hs2_sc2"/>
    <property type="match status" value="1"/>
</dbReference>
<dbReference type="InterPro" id="IPR045209">
    <property type="entry name" value="Rrp5"/>
</dbReference>
<dbReference type="InterPro" id="IPR019734">
    <property type="entry name" value="TPR_rpt"/>
</dbReference>
<feature type="compositionally biased region" description="Basic and acidic residues" evidence="14">
    <location>
        <begin position="16"/>
        <end position="26"/>
    </location>
</feature>
<keyword evidence="13" id="KW-0802">TPR repeat</keyword>
<keyword evidence="6" id="KW-0832">Ubl conjugation</keyword>
<keyword evidence="7" id="KW-0007">Acetylation</keyword>
<keyword evidence="4" id="KW-0597">Phosphoprotein</keyword>
<dbReference type="Gene3D" id="2.40.50.140">
    <property type="entry name" value="Nucleic acid-binding proteins"/>
    <property type="match status" value="7"/>
</dbReference>
<dbReference type="CDD" id="cd05697">
    <property type="entry name" value="S1_Rrp5_repeat_hs5"/>
    <property type="match status" value="1"/>
</dbReference>
<dbReference type="InterPro" id="IPR057302">
    <property type="entry name" value="Rrp5_S1"/>
</dbReference>
<feature type="domain" description="S1 motif" evidence="15">
    <location>
        <begin position="488"/>
        <end position="557"/>
    </location>
</feature>
<comment type="function">
    <text evidence="9">Essential for the generation of mature 18S rRNA, specifically necessary for cleavages at sites A0, 1 and 2 of the 47S precursor. Directly interacts with U3 snoRNA.</text>
</comment>
<evidence type="ECO:0000256" key="9">
    <source>
        <dbReference type="ARBA" id="ARBA00059726"/>
    </source>
</evidence>
<dbReference type="Pfam" id="PF23240">
    <property type="entry name" value="HAT_PRP39_N"/>
    <property type="match status" value="1"/>
</dbReference>
<evidence type="ECO:0000259" key="15">
    <source>
        <dbReference type="PROSITE" id="PS50126"/>
    </source>
</evidence>
<accession>A0A674ENV9</accession>
<keyword evidence="3" id="KW-0698">rRNA processing</keyword>
<evidence type="ECO:0000313" key="17">
    <source>
        <dbReference type="Proteomes" id="UP000472277"/>
    </source>
</evidence>
<evidence type="ECO:0000256" key="12">
    <source>
        <dbReference type="ARBA" id="ARBA00080810"/>
    </source>
</evidence>
<dbReference type="GO" id="GO:0032040">
    <property type="term" value="C:small-subunit processome"/>
    <property type="evidence" value="ECO:0007669"/>
    <property type="project" value="TreeGrafter"/>
</dbReference>
<protein>
    <recommendedName>
        <fullName evidence="11">Protein RRP5 homolog</fullName>
    </recommendedName>
    <alternativeName>
        <fullName evidence="12">Programmed cell death protein 11</fullName>
    </alternativeName>
</protein>
<dbReference type="PANTHER" id="PTHR23270">
    <property type="entry name" value="PROGRAMMED CELL DEATH PROTEIN 11 PRE-RRNA PROCESSING PROTEIN RRP5"/>
    <property type="match status" value="1"/>
</dbReference>
<dbReference type="CDD" id="cd05695">
    <property type="entry name" value="S1_Rrp5_repeat_hs3"/>
    <property type="match status" value="1"/>
</dbReference>
<dbReference type="GO" id="GO:0003723">
    <property type="term" value="F:RNA binding"/>
    <property type="evidence" value="ECO:0007669"/>
    <property type="project" value="TreeGrafter"/>
</dbReference>
<evidence type="ECO:0000256" key="7">
    <source>
        <dbReference type="ARBA" id="ARBA00022990"/>
    </source>
</evidence>
<organism evidence="16 17">
    <name type="scientific">Salmo trutta</name>
    <name type="common">Brown trout</name>
    <dbReference type="NCBI Taxonomy" id="8032"/>
    <lineage>
        <taxon>Eukaryota</taxon>
        <taxon>Metazoa</taxon>
        <taxon>Chordata</taxon>
        <taxon>Craniata</taxon>
        <taxon>Vertebrata</taxon>
        <taxon>Euteleostomi</taxon>
        <taxon>Actinopterygii</taxon>
        <taxon>Neopterygii</taxon>
        <taxon>Teleostei</taxon>
        <taxon>Protacanthopterygii</taxon>
        <taxon>Salmoniformes</taxon>
        <taxon>Salmonidae</taxon>
        <taxon>Salmoninae</taxon>
        <taxon>Salmo</taxon>
    </lineage>
</organism>
<dbReference type="InterPro" id="IPR011990">
    <property type="entry name" value="TPR-like_helical_dom_sf"/>
</dbReference>
<keyword evidence="5" id="KW-0677">Repeat</keyword>
<evidence type="ECO:0000256" key="5">
    <source>
        <dbReference type="ARBA" id="ARBA00022737"/>
    </source>
</evidence>
<dbReference type="CDD" id="cd05693">
    <property type="entry name" value="S1_Rrp5_repeat_hs1_sc1"/>
    <property type="match status" value="1"/>
</dbReference>
<dbReference type="FunFam" id="1.25.40.10:FF:000065">
    <property type="entry name" value="Programmed cell death 11"/>
    <property type="match status" value="1"/>
</dbReference>
<reference evidence="16" key="2">
    <citation type="submission" date="2025-09" db="UniProtKB">
        <authorList>
            <consortium name="Ensembl"/>
        </authorList>
    </citation>
    <scope>IDENTIFICATION</scope>
</reference>
<keyword evidence="17" id="KW-1185">Reference proteome</keyword>
<reference evidence="16" key="1">
    <citation type="submission" date="2025-08" db="UniProtKB">
        <authorList>
            <consortium name="Ensembl"/>
        </authorList>
    </citation>
    <scope>IDENTIFICATION</scope>
</reference>
<dbReference type="FunFam" id="2.40.50.140:FF:000148">
    <property type="entry name" value="protein RRP5 homolog isoform X1"/>
    <property type="match status" value="1"/>
</dbReference>
<name>A0A674ENV9_SALTR</name>
<comment type="subcellular location">
    <subcellularLocation>
        <location evidence="1">Nucleus</location>
        <location evidence="1">Nucleolus</location>
    </subcellularLocation>
</comment>
<dbReference type="FunFam" id="2.40.50.140:FF:000340">
    <property type="entry name" value="Unplaced genomic scaffold supercont1.162, whole genome shotgun sequence"/>
    <property type="match status" value="1"/>
</dbReference>
<feature type="domain" description="S1 motif" evidence="15">
    <location>
        <begin position="1082"/>
        <end position="1134"/>
    </location>
</feature>
<feature type="domain" description="S1 motif" evidence="15">
    <location>
        <begin position="894"/>
        <end position="965"/>
    </location>
</feature>
<dbReference type="FunFam" id="2.40.50.140:FF:000175">
    <property type="entry name" value="Programmed cell death 11"/>
    <property type="match status" value="1"/>
</dbReference>
<evidence type="ECO:0000256" key="6">
    <source>
        <dbReference type="ARBA" id="ARBA00022843"/>
    </source>
</evidence>